<dbReference type="EMBL" id="CP001825">
    <property type="protein sequence ID" value="ACZ41945.1"/>
    <property type="molecule type" value="Genomic_DNA"/>
</dbReference>
<dbReference type="Pfam" id="PF08448">
    <property type="entry name" value="PAS_4"/>
    <property type="match status" value="1"/>
</dbReference>
<dbReference type="PANTHER" id="PTHR45453">
    <property type="entry name" value="PHOSPHATE REGULON SENSOR PROTEIN PHOR"/>
    <property type="match status" value="1"/>
</dbReference>
<evidence type="ECO:0000256" key="4">
    <source>
        <dbReference type="ARBA" id="ARBA00022679"/>
    </source>
</evidence>
<sequence>MTLLLSYSDTITWAAIMLLLAGIAALVLTLGKAKIISSPAPIVFISSLMIVVASGAIFLITLKDGLERGRLQDFLMLALILLCMVLLSGVVLLKFSVQQDLKLRSAIQCWNAMFNSSTDGMVLLDSNLRVKMMNEAARRILMLDDRAEGRSIGDLLRLSDRGLEADLEQIAARNSESSLMVTLDGKDGQEHRAALSVYRINDLLGSGDMLLILRDITNLERFERKRALLQAREEMLRIADHEIRTPVSVIRGCAELIKKDREFIPLKVMHHVDLMTSQAERIVDLLHRIAHGSTGTSLSLHQHDTDLVQLVREVVHRFEVTHSSQRVVFYSQVEKFEVFADHTLLEQAIANVINNGLKYSPEETQVVVHLETIEADGLLIKISDQGKGILPREKGLIFEPFSRGSNVGDVSGAGLGLYFARMIVESHGGKIWVEDNVPKGSIFCITFPRHLLLETTGNTNYSTNKRRSLASLTS</sequence>
<keyword evidence="11" id="KW-1185">Reference proteome</keyword>
<reference evidence="11" key="1">
    <citation type="journal article" date="2010" name="Stand. Genomic Sci.">
        <title>Complete genome sequence of 'Thermobaculum terrenum' type strain (YNP1).</title>
        <authorList>
            <person name="Kiss H."/>
            <person name="Cleland D."/>
            <person name="Lapidus A."/>
            <person name="Lucas S."/>
            <person name="Glavina Del Rio T."/>
            <person name="Nolan M."/>
            <person name="Tice H."/>
            <person name="Han C."/>
            <person name="Goodwin L."/>
            <person name="Pitluck S."/>
            <person name="Liolios K."/>
            <person name="Ivanova N."/>
            <person name="Mavromatis K."/>
            <person name="Ovchinnikova G."/>
            <person name="Pati A."/>
            <person name="Chen A."/>
            <person name="Palaniappan K."/>
            <person name="Land M."/>
            <person name="Hauser L."/>
            <person name="Chang Y."/>
            <person name="Jeffries C."/>
            <person name="Lu M."/>
            <person name="Brettin T."/>
            <person name="Detter J."/>
            <person name="Goker M."/>
            <person name="Tindall B."/>
            <person name="Beck B."/>
            <person name="McDermott T."/>
            <person name="Woyke T."/>
            <person name="Bristow J."/>
            <person name="Eisen J."/>
            <person name="Markowitz V."/>
            <person name="Hugenholtz P."/>
            <person name="Kyrpides N."/>
            <person name="Klenk H."/>
            <person name="Cheng J."/>
        </authorList>
    </citation>
    <scope>NUCLEOTIDE SEQUENCE [LARGE SCALE GENOMIC DNA]</scope>
    <source>
        <strain evidence="11">ATCC BAA-798 / YNP1</strain>
    </source>
</reference>
<keyword evidence="3" id="KW-0597">Phosphoprotein</keyword>
<comment type="catalytic activity">
    <reaction evidence="1">
        <text>ATP + protein L-histidine = ADP + protein N-phospho-L-histidine.</text>
        <dbReference type="EC" id="2.7.13.3"/>
    </reaction>
</comment>
<gene>
    <name evidence="10" type="ordered locus">Tter_1029</name>
</gene>
<dbReference type="Pfam" id="PF00512">
    <property type="entry name" value="HisKA"/>
    <property type="match status" value="1"/>
</dbReference>
<dbReference type="CDD" id="cd00130">
    <property type="entry name" value="PAS"/>
    <property type="match status" value="1"/>
</dbReference>
<dbReference type="SUPFAM" id="SSF55874">
    <property type="entry name" value="ATPase domain of HSP90 chaperone/DNA topoisomerase II/histidine kinase"/>
    <property type="match status" value="1"/>
</dbReference>
<evidence type="ECO:0000256" key="6">
    <source>
        <dbReference type="ARBA" id="ARBA00023012"/>
    </source>
</evidence>
<evidence type="ECO:0000256" key="2">
    <source>
        <dbReference type="ARBA" id="ARBA00012438"/>
    </source>
</evidence>
<dbReference type="SMART" id="SM00388">
    <property type="entry name" value="HisKA"/>
    <property type="match status" value="1"/>
</dbReference>
<dbReference type="InterPro" id="IPR050351">
    <property type="entry name" value="BphY/WalK/GraS-like"/>
</dbReference>
<evidence type="ECO:0000256" key="5">
    <source>
        <dbReference type="ARBA" id="ARBA00022777"/>
    </source>
</evidence>
<dbReference type="SMART" id="SM00387">
    <property type="entry name" value="HATPase_c"/>
    <property type="match status" value="1"/>
</dbReference>
<proteinExistence type="predicted"/>
<dbReference type="HOGENOM" id="CLU_576084_0_0_0"/>
<keyword evidence="7 8" id="KW-0472">Membrane</keyword>
<dbReference type="Gene3D" id="3.30.565.10">
    <property type="entry name" value="Histidine kinase-like ATPase, C-terminal domain"/>
    <property type="match status" value="1"/>
</dbReference>
<dbReference type="AlphaFoldDB" id="D1CG89"/>
<evidence type="ECO:0000256" key="7">
    <source>
        <dbReference type="ARBA" id="ARBA00023136"/>
    </source>
</evidence>
<dbReference type="InterPro" id="IPR003594">
    <property type="entry name" value="HATPase_dom"/>
</dbReference>
<dbReference type="InterPro" id="IPR036097">
    <property type="entry name" value="HisK_dim/P_sf"/>
</dbReference>
<dbReference type="PRINTS" id="PR00344">
    <property type="entry name" value="BCTRLSENSOR"/>
</dbReference>
<dbReference type="SUPFAM" id="SSF55785">
    <property type="entry name" value="PYP-like sensor domain (PAS domain)"/>
    <property type="match status" value="1"/>
</dbReference>
<dbReference type="InterPro" id="IPR004358">
    <property type="entry name" value="Sig_transdc_His_kin-like_C"/>
</dbReference>
<dbReference type="Gene3D" id="3.30.450.20">
    <property type="entry name" value="PAS domain"/>
    <property type="match status" value="1"/>
</dbReference>
<dbReference type="InterPro" id="IPR035965">
    <property type="entry name" value="PAS-like_dom_sf"/>
</dbReference>
<dbReference type="GO" id="GO:0016036">
    <property type="term" value="P:cellular response to phosphate starvation"/>
    <property type="evidence" value="ECO:0007669"/>
    <property type="project" value="TreeGrafter"/>
</dbReference>
<dbReference type="EC" id="2.7.13.3" evidence="2"/>
<keyword evidence="8" id="KW-1133">Transmembrane helix</keyword>
<feature type="transmembrane region" description="Helical" evidence="8">
    <location>
        <begin position="42"/>
        <end position="62"/>
    </location>
</feature>
<evidence type="ECO:0000259" key="9">
    <source>
        <dbReference type="PROSITE" id="PS50109"/>
    </source>
</evidence>
<accession>D1CG89</accession>
<dbReference type="GO" id="GO:0000155">
    <property type="term" value="F:phosphorelay sensor kinase activity"/>
    <property type="evidence" value="ECO:0007669"/>
    <property type="project" value="InterPro"/>
</dbReference>
<evidence type="ECO:0000256" key="3">
    <source>
        <dbReference type="ARBA" id="ARBA00022553"/>
    </source>
</evidence>
<feature type="transmembrane region" description="Helical" evidence="8">
    <location>
        <begin position="12"/>
        <end position="30"/>
    </location>
</feature>
<dbReference type="PROSITE" id="PS50109">
    <property type="entry name" value="HIS_KIN"/>
    <property type="match status" value="1"/>
</dbReference>
<dbReference type="Pfam" id="PF02518">
    <property type="entry name" value="HATPase_c"/>
    <property type="match status" value="1"/>
</dbReference>
<evidence type="ECO:0000313" key="11">
    <source>
        <dbReference type="Proteomes" id="UP000000323"/>
    </source>
</evidence>
<feature type="transmembrane region" description="Helical" evidence="8">
    <location>
        <begin position="74"/>
        <end position="95"/>
    </location>
</feature>
<dbReference type="CDD" id="cd00082">
    <property type="entry name" value="HisKA"/>
    <property type="match status" value="1"/>
</dbReference>
<evidence type="ECO:0000256" key="8">
    <source>
        <dbReference type="SAM" id="Phobius"/>
    </source>
</evidence>
<evidence type="ECO:0000313" key="10">
    <source>
        <dbReference type="EMBL" id="ACZ41945.1"/>
    </source>
</evidence>
<evidence type="ECO:0000256" key="1">
    <source>
        <dbReference type="ARBA" id="ARBA00000085"/>
    </source>
</evidence>
<feature type="domain" description="Histidine kinase" evidence="9">
    <location>
        <begin position="238"/>
        <end position="451"/>
    </location>
</feature>
<keyword evidence="6" id="KW-0902">Two-component regulatory system</keyword>
<dbReference type="InterPro" id="IPR003661">
    <property type="entry name" value="HisK_dim/P_dom"/>
</dbReference>
<dbReference type="NCBIfam" id="TIGR00229">
    <property type="entry name" value="sensory_box"/>
    <property type="match status" value="1"/>
</dbReference>
<dbReference type="CDD" id="cd00075">
    <property type="entry name" value="HATPase"/>
    <property type="match status" value="1"/>
</dbReference>
<dbReference type="SMART" id="SM00091">
    <property type="entry name" value="PAS"/>
    <property type="match status" value="1"/>
</dbReference>
<dbReference type="SUPFAM" id="SSF47384">
    <property type="entry name" value="Homodimeric domain of signal transducing histidine kinase"/>
    <property type="match status" value="1"/>
</dbReference>
<keyword evidence="5 10" id="KW-0418">Kinase</keyword>
<dbReference type="InterPro" id="IPR013656">
    <property type="entry name" value="PAS_4"/>
</dbReference>
<dbReference type="STRING" id="525904.Tter_1029"/>
<dbReference type="RefSeq" id="WP_012874980.1">
    <property type="nucleotide sequence ID" value="NC_013525.1"/>
</dbReference>
<dbReference type="InterPro" id="IPR005467">
    <property type="entry name" value="His_kinase_dom"/>
</dbReference>
<dbReference type="Gene3D" id="1.10.287.130">
    <property type="match status" value="1"/>
</dbReference>
<protein>
    <recommendedName>
        <fullName evidence="2">histidine kinase</fullName>
        <ecNumber evidence="2">2.7.13.3</ecNumber>
    </recommendedName>
</protein>
<dbReference type="OrthoDB" id="509491at2"/>
<dbReference type="GO" id="GO:0004721">
    <property type="term" value="F:phosphoprotein phosphatase activity"/>
    <property type="evidence" value="ECO:0007669"/>
    <property type="project" value="TreeGrafter"/>
</dbReference>
<dbReference type="KEGG" id="ttr:Tter_1029"/>
<keyword evidence="4" id="KW-0808">Transferase</keyword>
<dbReference type="GO" id="GO:0005886">
    <property type="term" value="C:plasma membrane"/>
    <property type="evidence" value="ECO:0007669"/>
    <property type="project" value="TreeGrafter"/>
</dbReference>
<dbReference type="Proteomes" id="UP000000323">
    <property type="component" value="Chromosome 1"/>
</dbReference>
<name>D1CG89_THET1</name>
<keyword evidence="8" id="KW-0812">Transmembrane</keyword>
<dbReference type="eggNOG" id="COG5002">
    <property type="taxonomic scope" value="Bacteria"/>
</dbReference>
<organism evidence="10 11">
    <name type="scientific">Thermobaculum terrenum (strain ATCC BAA-798 / CCMEE 7001 / YNP1)</name>
    <dbReference type="NCBI Taxonomy" id="525904"/>
    <lineage>
        <taxon>Bacteria</taxon>
        <taxon>Bacillati</taxon>
        <taxon>Chloroflexota</taxon>
        <taxon>Chloroflexia</taxon>
        <taxon>Candidatus Thermobaculales</taxon>
        <taxon>Candidatus Thermobaculaceae</taxon>
        <taxon>Thermobaculum</taxon>
    </lineage>
</organism>
<dbReference type="PANTHER" id="PTHR45453:SF1">
    <property type="entry name" value="PHOSPHATE REGULON SENSOR PROTEIN PHOR"/>
    <property type="match status" value="1"/>
</dbReference>
<dbReference type="InterPro" id="IPR036890">
    <property type="entry name" value="HATPase_C_sf"/>
</dbReference>
<dbReference type="InterPro" id="IPR000014">
    <property type="entry name" value="PAS"/>
</dbReference>